<protein>
    <submittedName>
        <fullName evidence="1">Uncharacterized protein</fullName>
    </submittedName>
</protein>
<evidence type="ECO:0000313" key="2">
    <source>
        <dbReference type="Proteomes" id="UP000187181"/>
    </source>
</evidence>
<dbReference type="Proteomes" id="UP000187181">
    <property type="component" value="Unassembled WGS sequence"/>
</dbReference>
<accession>A0A1R3XQS0</accession>
<dbReference type="EMBL" id="FTPP01000003">
    <property type="protein sequence ID" value="SIT93965.1"/>
    <property type="molecule type" value="Genomic_DNA"/>
</dbReference>
<dbReference type="AlphaFoldDB" id="A0A1R3XQS0"/>
<organism evidence="1 2">
    <name type="scientific">Pontibacter indicus</name>
    <dbReference type="NCBI Taxonomy" id="1317125"/>
    <lineage>
        <taxon>Bacteria</taxon>
        <taxon>Pseudomonadati</taxon>
        <taxon>Bacteroidota</taxon>
        <taxon>Cytophagia</taxon>
        <taxon>Cytophagales</taxon>
        <taxon>Hymenobacteraceae</taxon>
        <taxon>Pontibacter</taxon>
    </lineage>
</organism>
<sequence>MKKGKLQLKKQVVLTLTTQAVKGNRMENVFTTAICTVLTTATETSL</sequence>
<evidence type="ECO:0000313" key="1">
    <source>
        <dbReference type="EMBL" id="SIT93965.1"/>
    </source>
</evidence>
<proteinExistence type="predicted"/>
<reference evidence="2" key="1">
    <citation type="submission" date="2017-01" db="EMBL/GenBank/DDBJ databases">
        <authorList>
            <person name="Varghese N."/>
            <person name="Submissions S."/>
        </authorList>
    </citation>
    <scope>NUCLEOTIDE SEQUENCE [LARGE SCALE GENOMIC DNA]</scope>
    <source>
        <strain evidence="2">LP100</strain>
    </source>
</reference>
<name>A0A1R3XQS0_9BACT</name>
<keyword evidence="2" id="KW-1185">Reference proteome</keyword>
<gene>
    <name evidence="1" type="ORF">SAMN05444128_3361</name>
</gene>